<dbReference type="RefSeq" id="WP_094545166.1">
    <property type="nucleotide sequence ID" value="NZ_MQWB01000001.1"/>
</dbReference>
<dbReference type="AlphaFoldDB" id="A0A259TUV8"/>
<organism evidence="1 2">
    <name type="scientific">Rubricoccus marinus</name>
    <dbReference type="NCBI Taxonomy" id="716817"/>
    <lineage>
        <taxon>Bacteria</taxon>
        <taxon>Pseudomonadati</taxon>
        <taxon>Rhodothermota</taxon>
        <taxon>Rhodothermia</taxon>
        <taxon>Rhodothermales</taxon>
        <taxon>Rubricoccaceae</taxon>
        <taxon>Rubricoccus</taxon>
    </lineage>
</organism>
<keyword evidence="2" id="KW-1185">Reference proteome</keyword>
<accession>A0A259TUV8</accession>
<name>A0A259TUV8_9BACT</name>
<evidence type="ECO:0000313" key="2">
    <source>
        <dbReference type="Proteomes" id="UP000216446"/>
    </source>
</evidence>
<dbReference type="PANTHER" id="PTHR12526:SF630">
    <property type="entry name" value="GLYCOSYLTRANSFERASE"/>
    <property type="match status" value="1"/>
</dbReference>
<dbReference type="EMBL" id="MQWB01000001">
    <property type="protein sequence ID" value="OZC01549.1"/>
    <property type="molecule type" value="Genomic_DNA"/>
</dbReference>
<dbReference type="PANTHER" id="PTHR12526">
    <property type="entry name" value="GLYCOSYLTRANSFERASE"/>
    <property type="match status" value="1"/>
</dbReference>
<gene>
    <name evidence="1" type="ORF">BSZ36_00250</name>
</gene>
<dbReference type="Pfam" id="PF13692">
    <property type="entry name" value="Glyco_trans_1_4"/>
    <property type="match status" value="1"/>
</dbReference>
<dbReference type="Proteomes" id="UP000216446">
    <property type="component" value="Unassembled WGS sequence"/>
</dbReference>
<dbReference type="OrthoDB" id="9816564at2"/>
<dbReference type="SUPFAM" id="SSF53756">
    <property type="entry name" value="UDP-Glycosyltransferase/glycogen phosphorylase"/>
    <property type="match status" value="1"/>
</dbReference>
<dbReference type="InParanoid" id="A0A259TUV8"/>
<proteinExistence type="predicted"/>
<evidence type="ECO:0000313" key="1">
    <source>
        <dbReference type="EMBL" id="OZC01549.1"/>
    </source>
</evidence>
<evidence type="ECO:0008006" key="3">
    <source>
        <dbReference type="Google" id="ProtNLM"/>
    </source>
</evidence>
<reference evidence="1 2" key="1">
    <citation type="submission" date="2016-11" db="EMBL/GenBank/DDBJ databases">
        <title>Study of marine rhodopsin-containing bacteria.</title>
        <authorList>
            <person name="Yoshizawa S."/>
            <person name="Kumagai Y."/>
            <person name="Kogure K."/>
        </authorList>
    </citation>
    <scope>NUCLEOTIDE SEQUENCE [LARGE SCALE GENOMIC DNA]</scope>
    <source>
        <strain evidence="1 2">SG-29</strain>
    </source>
</reference>
<comment type="caution">
    <text evidence="1">The sequence shown here is derived from an EMBL/GenBank/DDBJ whole genome shotgun (WGS) entry which is preliminary data.</text>
</comment>
<sequence>MNDVQKPALVCLAQPAWDGDYVKSTVQLMQALAAHYRVLYVDYAFTLADAARSAAGLGSAPLGRMLGRQRLRRVDGPHGPVWVLTPPPVVPTQWMEEGRAFRAALEMNGQIVGASIRSAMRKLGMERPTVVTAFAPQIGLPLAGALGERARVYYGYDEIAAAPWVGKHGARLEAEYLAHADAVVVTSECLRNSRQRRHANVHLVPNGVDFDLFNQASGETENARPCVGFIGSLDSRVDFDLLHGVISRRTDLDFLFVGRVTAPEAEALKAYPNVTLAGSHAPEVLPGFLARMDVGTIPFKVSRFTRSIYPLKLNEYLTAGRPVVTTPFAPLGDAEALVYTASDTEVFSRAIDAALHDHTEGARTARIAFARQNTWEARAEAFASVIESASGVDCVAA</sequence>
<protein>
    <recommendedName>
        <fullName evidence="3">Glycosyltransferase subfamily 4-like N-terminal domain-containing protein</fullName>
    </recommendedName>
</protein>
<dbReference type="Gene3D" id="3.40.50.2000">
    <property type="entry name" value="Glycogen Phosphorylase B"/>
    <property type="match status" value="1"/>
</dbReference>